<dbReference type="Proteomes" id="UP000078561">
    <property type="component" value="Unassembled WGS sequence"/>
</dbReference>
<evidence type="ECO:0000313" key="11">
    <source>
        <dbReference type="Proteomes" id="UP000078561"/>
    </source>
</evidence>
<dbReference type="Gene3D" id="6.10.140.1520">
    <property type="match status" value="1"/>
</dbReference>
<accession>A0A168Q8H3</accession>
<keyword evidence="6 7" id="KW-0539">Nucleus</keyword>
<sequence>MEHQQSTGSAWPEPPKFYKRYTTDNLERLKQAQATNEYPDEPIKQPHLPDFSLRLLEPPAPPTDTYVVFDQSWQVHDRLPTLQEQNVKQLFPADKIDRIHELKRLNRTLLVQFLGLLETLSKKPEEFGKLIEDIRIIFINMHHILNEYRPHQAREALRILMEEQLEKKRNQTAEIKRKTQETMDMLNRFAQNLRETPSLGAPTTKPVPQDQQAEVMDEDQPIKD</sequence>
<keyword evidence="5 7" id="KW-0804">Transcription</keyword>
<dbReference type="EMBL" id="LT554307">
    <property type="protein sequence ID" value="SAM03880.1"/>
    <property type="molecule type" value="Genomic_DNA"/>
</dbReference>
<feature type="region of interest" description="Disordered" evidence="9">
    <location>
        <begin position="193"/>
        <end position="224"/>
    </location>
</feature>
<organism evidence="10">
    <name type="scientific">Absidia glauca</name>
    <name type="common">Pin mould</name>
    <dbReference type="NCBI Taxonomy" id="4829"/>
    <lineage>
        <taxon>Eukaryota</taxon>
        <taxon>Fungi</taxon>
        <taxon>Fungi incertae sedis</taxon>
        <taxon>Mucoromycota</taxon>
        <taxon>Mucoromycotina</taxon>
        <taxon>Mucoromycetes</taxon>
        <taxon>Mucorales</taxon>
        <taxon>Cunninghamellaceae</taxon>
        <taxon>Absidia</taxon>
    </lineage>
</organism>
<dbReference type="GO" id="GO:0070847">
    <property type="term" value="C:core mediator complex"/>
    <property type="evidence" value="ECO:0007669"/>
    <property type="project" value="TreeGrafter"/>
</dbReference>
<keyword evidence="11" id="KW-1185">Reference proteome</keyword>
<comment type="similarity">
    <text evidence="2 7">Belongs to the Mediator complex subunit 7 family.</text>
</comment>
<evidence type="ECO:0000256" key="7">
    <source>
        <dbReference type="RuleBase" id="RU364060"/>
    </source>
</evidence>
<dbReference type="InterPro" id="IPR037212">
    <property type="entry name" value="Med7/Med21-like"/>
</dbReference>
<keyword evidence="8" id="KW-0175">Coiled coil</keyword>
<dbReference type="PANTHER" id="PTHR21428">
    <property type="entry name" value="MEDIATOR OF RNA POLYMERASE II TRANSCRIPTION SUBUNIT 7"/>
    <property type="match status" value="1"/>
</dbReference>
<evidence type="ECO:0000313" key="10">
    <source>
        <dbReference type="EMBL" id="SAM03880.1"/>
    </source>
</evidence>
<evidence type="ECO:0000256" key="8">
    <source>
        <dbReference type="SAM" id="Coils"/>
    </source>
</evidence>
<reference evidence="10" key="1">
    <citation type="submission" date="2016-04" db="EMBL/GenBank/DDBJ databases">
        <authorList>
            <person name="Evans L.H."/>
            <person name="Alamgir A."/>
            <person name="Owens N."/>
            <person name="Weber N.D."/>
            <person name="Virtaneva K."/>
            <person name="Barbian K."/>
            <person name="Babar A."/>
            <person name="Rosenke K."/>
        </authorList>
    </citation>
    <scope>NUCLEOTIDE SEQUENCE [LARGE SCALE GENOMIC DNA]</scope>
    <source>
        <strain evidence="10">CBS 101.48</strain>
    </source>
</reference>
<evidence type="ECO:0000256" key="3">
    <source>
        <dbReference type="ARBA" id="ARBA00020631"/>
    </source>
</evidence>
<comment type="function">
    <text evidence="7">Component of the Mediator complex, a coactivator involved in the regulated transcription of nearly all RNA polymerase II-dependent genes. Mediator functions as a bridge to convey information from gene-specific regulatory proteins to the basal RNA polymerase II transcription machinery.</text>
</comment>
<comment type="subcellular location">
    <subcellularLocation>
        <location evidence="1 7">Nucleus</location>
    </subcellularLocation>
</comment>
<evidence type="ECO:0000256" key="5">
    <source>
        <dbReference type="ARBA" id="ARBA00023163"/>
    </source>
</evidence>
<dbReference type="AlphaFoldDB" id="A0A168Q8H3"/>
<dbReference type="InterPro" id="IPR009244">
    <property type="entry name" value="Mediatior_Med7"/>
</dbReference>
<protein>
    <recommendedName>
        <fullName evidence="3 7">Mediator of RNA polymerase II transcription subunit 7</fullName>
    </recommendedName>
</protein>
<name>A0A168Q8H3_ABSGL</name>
<feature type="compositionally biased region" description="Acidic residues" evidence="9">
    <location>
        <begin position="215"/>
        <end position="224"/>
    </location>
</feature>
<dbReference type="PANTHER" id="PTHR21428:SF11">
    <property type="entry name" value="MEDIATOR OF RNA POLYMERASE II TRANSCRIPTION SUBUNIT 7"/>
    <property type="match status" value="1"/>
</dbReference>
<feature type="coiled-coil region" evidence="8">
    <location>
        <begin position="154"/>
        <end position="181"/>
    </location>
</feature>
<dbReference type="Gene3D" id="6.10.140.200">
    <property type="match status" value="1"/>
</dbReference>
<gene>
    <name evidence="10" type="primary">ABSGL_09736.1 scaffold 11617</name>
</gene>
<evidence type="ECO:0000256" key="6">
    <source>
        <dbReference type="ARBA" id="ARBA00023242"/>
    </source>
</evidence>
<evidence type="ECO:0000256" key="4">
    <source>
        <dbReference type="ARBA" id="ARBA00023015"/>
    </source>
</evidence>
<keyword evidence="7" id="KW-0010">Activator</keyword>
<evidence type="ECO:0000256" key="2">
    <source>
        <dbReference type="ARBA" id="ARBA00009994"/>
    </source>
</evidence>
<evidence type="ECO:0000256" key="1">
    <source>
        <dbReference type="ARBA" id="ARBA00004123"/>
    </source>
</evidence>
<proteinExistence type="inferred from homology"/>
<comment type="subunit">
    <text evidence="7">Component of the Mediator complex.</text>
</comment>
<dbReference type="GO" id="GO:0003712">
    <property type="term" value="F:transcription coregulator activity"/>
    <property type="evidence" value="ECO:0007669"/>
    <property type="project" value="InterPro"/>
</dbReference>
<dbReference type="InParanoid" id="A0A168Q8H3"/>
<dbReference type="SUPFAM" id="SSF140718">
    <property type="entry name" value="Mediator hinge subcomplex-like"/>
    <property type="match status" value="1"/>
</dbReference>
<dbReference type="STRING" id="4829.A0A168Q8H3"/>
<dbReference type="Pfam" id="PF05983">
    <property type="entry name" value="Med7"/>
    <property type="match status" value="1"/>
</dbReference>
<dbReference type="OrthoDB" id="10253553at2759"/>
<dbReference type="OMA" id="IHDSYSM"/>
<dbReference type="GO" id="GO:0016592">
    <property type="term" value="C:mediator complex"/>
    <property type="evidence" value="ECO:0007669"/>
    <property type="project" value="InterPro"/>
</dbReference>
<keyword evidence="4 7" id="KW-0805">Transcription regulation</keyword>
<dbReference type="GO" id="GO:0006357">
    <property type="term" value="P:regulation of transcription by RNA polymerase II"/>
    <property type="evidence" value="ECO:0007669"/>
    <property type="project" value="InterPro"/>
</dbReference>
<evidence type="ECO:0000256" key="9">
    <source>
        <dbReference type="SAM" id="MobiDB-lite"/>
    </source>
</evidence>
<dbReference type="InterPro" id="IPR044888">
    <property type="entry name" value="Mediatior_Med7_sf"/>
</dbReference>